<keyword evidence="3" id="KW-0812">Transmembrane</keyword>
<evidence type="ECO:0000256" key="1">
    <source>
        <dbReference type="ARBA" id="ARBA00004648"/>
    </source>
</evidence>
<dbReference type="Proteomes" id="UP000095280">
    <property type="component" value="Unplaced"/>
</dbReference>
<keyword evidence="8" id="KW-0325">Glycoprotein</keyword>
<keyword evidence="12" id="KW-1185">Reference proteome</keyword>
<dbReference type="SMART" id="SM00244">
    <property type="entry name" value="PHB"/>
    <property type="match status" value="1"/>
</dbReference>
<evidence type="ECO:0000256" key="5">
    <source>
        <dbReference type="ARBA" id="ARBA00022968"/>
    </source>
</evidence>
<evidence type="ECO:0000256" key="3">
    <source>
        <dbReference type="ARBA" id="ARBA00022692"/>
    </source>
</evidence>
<feature type="region of interest" description="Disordered" evidence="10">
    <location>
        <begin position="391"/>
        <end position="426"/>
    </location>
</feature>
<dbReference type="InterPro" id="IPR033294">
    <property type="entry name" value="Erlin1/2"/>
</dbReference>
<evidence type="ECO:0000256" key="9">
    <source>
        <dbReference type="SAM" id="Coils"/>
    </source>
</evidence>
<keyword evidence="4" id="KW-0256">Endoplasmic reticulum</keyword>
<organism evidence="12 13">
    <name type="scientific">Macrostomum lignano</name>
    <dbReference type="NCBI Taxonomy" id="282301"/>
    <lineage>
        <taxon>Eukaryota</taxon>
        <taxon>Metazoa</taxon>
        <taxon>Spiralia</taxon>
        <taxon>Lophotrochozoa</taxon>
        <taxon>Platyhelminthes</taxon>
        <taxon>Rhabditophora</taxon>
        <taxon>Macrostomorpha</taxon>
        <taxon>Macrostomida</taxon>
        <taxon>Macrostomidae</taxon>
        <taxon>Macrostomum</taxon>
    </lineage>
</organism>
<keyword evidence="5" id="KW-0735">Signal-anchor</keyword>
<keyword evidence="6" id="KW-1133">Transmembrane helix</keyword>
<comment type="subcellular location">
    <subcellularLocation>
        <location evidence="1">Endoplasmic reticulum membrane</location>
        <topology evidence="1">Single-pass type II membrane protein</topology>
    </subcellularLocation>
</comment>
<evidence type="ECO:0000313" key="12">
    <source>
        <dbReference type="Proteomes" id="UP000095280"/>
    </source>
</evidence>
<reference evidence="13" key="1">
    <citation type="submission" date="2016-11" db="UniProtKB">
        <authorList>
            <consortium name="WormBaseParasite"/>
        </authorList>
    </citation>
    <scope>IDENTIFICATION</scope>
</reference>
<dbReference type="PANTHER" id="PTHR15351">
    <property type="entry name" value="ERLIN (ER LIPID RAFT ASSOCIATED PROTEIN) HOMOLOG"/>
    <property type="match status" value="1"/>
</dbReference>
<accession>A0A1I8IS97</accession>
<feature type="coiled-coil region" evidence="9">
    <location>
        <begin position="162"/>
        <end position="218"/>
    </location>
</feature>
<dbReference type="GO" id="GO:0015485">
    <property type="term" value="F:cholesterol binding"/>
    <property type="evidence" value="ECO:0007669"/>
    <property type="project" value="TreeGrafter"/>
</dbReference>
<dbReference type="InterPro" id="IPR001107">
    <property type="entry name" value="Band_7"/>
</dbReference>
<dbReference type="GO" id="GO:0032933">
    <property type="term" value="P:SREBP signaling pathway"/>
    <property type="evidence" value="ECO:0007669"/>
    <property type="project" value="TreeGrafter"/>
</dbReference>
<dbReference type="WBParaSite" id="maker-uti_cns_0016288-snap-gene-0.2-mRNA-1">
    <property type="protein sequence ID" value="maker-uti_cns_0016288-snap-gene-0.2-mRNA-1"/>
    <property type="gene ID" value="maker-uti_cns_0016288-snap-gene-0.2"/>
</dbReference>
<evidence type="ECO:0000256" key="6">
    <source>
        <dbReference type="ARBA" id="ARBA00022989"/>
    </source>
</evidence>
<keyword evidence="9" id="KW-0175">Coiled coil</keyword>
<evidence type="ECO:0000256" key="2">
    <source>
        <dbReference type="ARBA" id="ARBA00008164"/>
    </source>
</evidence>
<name>A0A1I8IS97_9PLAT</name>
<dbReference type="GO" id="GO:0005789">
    <property type="term" value="C:endoplasmic reticulum membrane"/>
    <property type="evidence" value="ECO:0007669"/>
    <property type="project" value="UniProtKB-SubCell"/>
</dbReference>
<evidence type="ECO:0000256" key="10">
    <source>
        <dbReference type="SAM" id="MobiDB-lite"/>
    </source>
</evidence>
<dbReference type="GO" id="GO:0031625">
    <property type="term" value="F:ubiquitin protein ligase binding"/>
    <property type="evidence" value="ECO:0007669"/>
    <property type="project" value="InterPro"/>
</dbReference>
<evidence type="ECO:0000313" key="13">
    <source>
        <dbReference type="WBParaSite" id="maker-uti_cns_0016288-snap-gene-0.2-mRNA-1"/>
    </source>
</evidence>
<evidence type="ECO:0000259" key="11">
    <source>
        <dbReference type="SMART" id="SM00244"/>
    </source>
</evidence>
<evidence type="ECO:0000256" key="8">
    <source>
        <dbReference type="ARBA" id="ARBA00023180"/>
    </source>
</evidence>
<dbReference type="AlphaFoldDB" id="A0A1I8IS97"/>
<dbReference type="InterPro" id="IPR036013">
    <property type="entry name" value="Band_7/SPFH_dom_sf"/>
</dbReference>
<evidence type="ECO:0000256" key="7">
    <source>
        <dbReference type="ARBA" id="ARBA00023136"/>
    </source>
</evidence>
<sequence>LLGRSPPSRCPELNLLHFCTAIPAHQVTLQTDEVKNVPCGTSGGVLIYFERIEVVNILDMESAHTVVKKFSVDYDRTLIYNKIHHELNQFCSVNTLQDVYIKKFDQIDENLKSALQEDLTKMAPGLSIVAVRVTKPKIPETLRKNYESMEGEKTQLMIANERQRVEEKLAETERKKAVINAEKAAQISRIEWEMKITQKESEKKISEIEDQAALARSRSHSDAELYRAKQATDSEFYRLQKEAEGNKLRLTPEFLEYTRLLALFNNTKIYFGQSIPTMLSENVMLSAGAAKAGPAATAGKRQPSQPDHLAQLIEMLTSSGSDRIALLAAVAASFLTPCRAVPRQAARIRKCPEFDRADEERAGAKAFFPAGLTKHFGCPAGRTFLCQTKRLRSADSSRVPQPGPQRKPHKLEAAGCPGPSRINRAR</sequence>
<dbReference type="SUPFAM" id="SSF117892">
    <property type="entry name" value="Band 7/SPFH domain"/>
    <property type="match status" value="1"/>
</dbReference>
<dbReference type="PANTHER" id="PTHR15351:SF3">
    <property type="entry name" value="ERLIN"/>
    <property type="match status" value="1"/>
</dbReference>
<keyword evidence="7" id="KW-0472">Membrane</keyword>
<proteinExistence type="inferred from homology"/>
<dbReference type="Pfam" id="PF01145">
    <property type="entry name" value="Band_7"/>
    <property type="match status" value="1"/>
</dbReference>
<comment type="similarity">
    <text evidence="2">Belongs to the band 7/mec-2 family.</text>
</comment>
<protein>
    <submittedName>
        <fullName evidence="13">PHB domain-containing protein</fullName>
    </submittedName>
</protein>
<evidence type="ECO:0000256" key="4">
    <source>
        <dbReference type="ARBA" id="ARBA00022824"/>
    </source>
</evidence>
<feature type="domain" description="Band 7" evidence="11">
    <location>
        <begin position="1"/>
        <end position="150"/>
    </location>
</feature>